<evidence type="ECO:0000313" key="3">
    <source>
        <dbReference type="Proteomes" id="UP000295832"/>
    </source>
</evidence>
<keyword evidence="1" id="KW-0175">Coiled coil</keyword>
<dbReference type="RefSeq" id="WP_243832486.1">
    <property type="nucleotide sequence ID" value="NZ_SOEG01000014.1"/>
</dbReference>
<proteinExistence type="predicted"/>
<sequence length="134" mass="15358">MDVESNEVDIDFDNLDIDIDEKDFLQKLANVISKREEEIEMIEEEKEKEKREEMEKLESMECIKGMDFEEILEDLRGEFVTIIIKSGGRCNGVECCCAHEGLLCQLGRDLILLITSGRKIFIPIDAIAAVIEED</sequence>
<reference evidence="2 3" key="1">
    <citation type="submission" date="2019-03" db="EMBL/GenBank/DDBJ databases">
        <title>Subsurface microbial communities from deep shales in Ohio and West Virginia, USA.</title>
        <authorList>
            <person name="Wrighton K."/>
        </authorList>
    </citation>
    <scope>NUCLEOTIDE SEQUENCE [LARGE SCALE GENOMIC DNA]</scope>
    <source>
        <strain evidence="2 3">MSL 6dP</strain>
    </source>
</reference>
<organism evidence="2 3">
    <name type="scientific">Orenia marismortui</name>
    <dbReference type="NCBI Taxonomy" id="46469"/>
    <lineage>
        <taxon>Bacteria</taxon>
        <taxon>Bacillati</taxon>
        <taxon>Bacillota</taxon>
        <taxon>Clostridia</taxon>
        <taxon>Halanaerobiales</taxon>
        <taxon>Halobacteroidaceae</taxon>
        <taxon>Orenia</taxon>
    </lineage>
</organism>
<evidence type="ECO:0008006" key="4">
    <source>
        <dbReference type="Google" id="ProtNLM"/>
    </source>
</evidence>
<name>A0A4R8GY55_9FIRM</name>
<evidence type="ECO:0000313" key="2">
    <source>
        <dbReference type="EMBL" id="TDX51281.1"/>
    </source>
</evidence>
<accession>A0A4R8GY55</accession>
<dbReference type="Proteomes" id="UP000295832">
    <property type="component" value="Unassembled WGS sequence"/>
</dbReference>
<comment type="caution">
    <text evidence="2">The sequence shown here is derived from an EMBL/GenBank/DDBJ whole genome shotgun (WGS) entry which is preliminary data.</text>
</comment>
<dbReference type="AlphaFoldDB" id="A0A4R8GY55"/>
<protein>
    <recommendedName>
        <fullName evidence="4">Spore coat protein CotO</fullName>
    </recommendedName>
</protein>
<evidence type="ECO:0000256" key="1">
    <source>
        <dbReference type="SAM" id="Coils"/>
    </source>
</evidence>
<gene>
    <name evidence="2" type="ORF">C7959_11429</name>
</gene>
<feature type="coiled-coil region" evidence="1">
    <location>
        <begin position="25"/>
        <end position="63"/>
    </location>
</feature>
<keyword evidence="3" id="KW-1185">Reference proteome</keyword>
<dbReference type="EMBL" id="SOEG01000014">
    <property type="protein sequence ID" value="TDX51281.1"/>
    <property type="molecule type" value="Genomic_DNA"/>
</dbReference>